<evidence type="ECO:0000256" key="3">
    <source>
        <dbReference type="ARBA" id="ARBA00022723"/>
    </source>
</evidence>
<dbReference type="PANTHER" id="PTHR43351">
    <property type="entry name" value="L(+)-TARTRATE DEHYDRATASE SUBUNIT BETA"/>
    <property type="match status" value="1"/>
</dbReference>
<comment type="caution">
    <text evidence="8">The sequence shown here is derived from an EMBL/GenBank/DDBJ whole genome shotgun (WGS) entry which is preliminary data.</text>
</comment>
<protein>
    <recommendedName>
        <fullName evidence="7">Fe-S hydro-lyase tartrate dehydratase alpha-type catalytic domain-containing protein</fullName>
    </recommendedName>
</protein>
<evidence type="ECO:0000256" key="6">
    <source>
        <dbReference type="ARBA" id="ARBA00023239"/>
    </source>
</evidence>
<evidence type="ECO:0000256" key="2">
    <source>
        <dbReference type="ARBA" id="ARBA00022485"/>
    </source>
</evidence>
<dbReference type="GO" id="GO:0016829">
    <property type="term" value="F:lyase activity"/>
    <property type="evidence" value="ECO:0007669"/>
    <property type="project" value="UniProtKB-KW"/>
</dbReference>
<feature type="non-terminal residue" evidence="8">
    <location>
        <position position="255"/>
    </location>
</feature>
<evidence type="ECO:0000256" key="4">
    <source>
        <dbReference type="ARBA" id="ARBA00023004"/>
    </source>
</evidence>
<sequence>MKLEKAIVELYKRTATSIPEDVESSLRNILKQEKRNSLAYYTISNILKNIKLARNNSLPICQDTGVPVFYVNVPVGTFHQKITQLITNATRTATEKIPIRPNAVSVLEERNTGDNVGFNKEKTELQQPIVYFEQWNKNHIKIDLMLKGGGSENVGIQYKLPDKKLKADRTLEGIKKCVIDAVFKAQGKGCPPYILGIAIGGSKDLVAIESKKQLLRGIDDTNEDEKLENLEEELKNKLNSLNIGPIGLGGKTTVL</sequence>
<evidence type="ECO:0000259" key="7">
    <source>
        <dbReference type="Pfam" id="PF05681"/>
    </source>
</evidence>
<gene>
    <name evidence="8" type="ORF">S01H1_48323</name>
</gene>
<evidence type="ECO:0000256" key="5">
    <source>
        <dbReference type="ARBA" id="ARBA00023014"/>
    </source>
</evidence>
<keyword evidence="4" id="KW-0408">Iron</keyword>
<keyword evidence="6" id="KW-0456">Lyase</keyword>
<dbReference type="InterPro" id="IPR004646">
    <property type="entry name" value="Fe-S_hydro-lyase_TtdA-typ_cat"/>
</dbReference>
<evidence type="ECO:0000256" key="1">
    <source>
        <dbReference type="ARBA" id="ARBA00008876"/>
    </source>
</evidence>
<dbReference type="Pfam" id="PF05681">
    <property type="entry name" value="Fumerase"/>
    <property type="match status" value="1"/>
</dbReference>
<dbReference type="GO" id="GO:0046872">
    <property type="term" value="F:metal ion binding"/>
    <property type="evidence" value="ECO:0007669"/>
    <property type="project" value="UniProtKB-KW"/>
</dbReference>
<evidence type="ECO:0000313" key="8">
    <source>
        <dbReference type="EMBL" id="GAG27575.1"/>
    </source>
</evidence>
<proteinExistence type="inferred from homology"/>
<reference evidence="8" key="1">
    <citation type="journal article" date="2014" name="Front. Microbiol.">
        <title>High frequency of phylogenetically diverse reductive dehalogenase-homologous genes in deep subseafloor sedimentary metagenomes.</title>
        <authorList>
            <person name="Kawai M."/>
            <person name="Futagami T."/>
            <person name="Toyoda A."/>
            <person name="Takaki Y."/>
            <person name="Nishi S."/>
            <person name="Hori S."/>
            <person name="Arai W."/>
            <person name="Tsubouchi T."/>
            <person name="Morono Y."/>
            <person name="Uchiyama I."/>
            <person name="Ito T."/>
            <person name="Fujiyama A."/>
            <person name="Inagaki F."/>
            <person name="Takami H."/>
        </authorList>
    </citation>
    <scope>NUCLEOTIDE SEQUENCE</scope>
    <source>
        <strain evidence="8">Expedition CK06-06</strain>
    </source>
</reference>
<keyword evidence="2" id="KW-0004">4Fe-4S</keyword>
<dbReference type="NCBIfam" id="TIGR00722">
    <property type="entry name" value="ttdA_fumA_fumB"/>
    <property type="match status" value="1"/>
</dbReference>
<keyword evidence="5" id="KW-0411">Iron-sulfur</keyword>
<feature type="domain" description="Fe-S hydro-lyase tartrate dehydratase alpha-type catalytic" evidence="7">
    <location>
        <begin position="5"/>
        <end position="255"/>
    </location>
</feature>
<organism evidence="8">
    <name type="scientific">marine sediment metagenome</name>
    <dbReference type="NCBI Taxonomy" id="412755"/>
    <lineage>
        <taxon>unclassified sequences</taxon>
        <taxon>metagenomes</taxon>
        <taxon>ecological metagenomes</taxon>
    </lineage>
</organism>
<dbReference type="EMBL" id="BARS01031029">
    <property type="protein sequence ID" value="GAG27575.1"/>
    <property type="molecule type" value="Genomic_DNA"/>
</dbReference>
<keyword evidence="3" id="KW-0479">Metal-binding</keyword>
<dbReference type="PANTHER" id="PTHR43351:SF2">
    <property type="entry name" value="L(+)-TARTRATE DEHYDRATASE SUBUNIT BETA-RELATED"/>
    <property type="match status" value="1"/>
</dbReference>
<accession>X0WAB0</accession>
<dbReference type="AlphaFoldDB" id="X0WAB0"/>
<name>X0WAB0_9ZZZZ</name>
<comment type="similarity">
    <text evidence="1">Belongs to the class-I fumarase family.</text>
</comment>
<dbReference type="GO" id="GO:0051539">
    <property type="term" value="F:4 iron, 4 sulfur cluster binding"/>
    <property type="evidence" value="ECO:0007669"/>
    <property type="project" value="UniProtKB-KW"/>
</dbReference>